<comment type="caution">
    <text evidence="1">The sequence shown here is derived from an EMBL/GenBank/DDBJ whole genome shotgun (WGS) entry which is preliminary data.</text>
</comment>
<reference evidence="1 2" key="1">
    <citation type="submission" date="2009-01" db="EMBL/GenBank/DDBJ databases">
        <authorList>
            <person name="Qin X."/>
            <person name="Bachman B."/>
            <person name="Battles P."/>
            <person name="Bell A."/>
            <person name="Bess C."/>
            <person name="Bickham C."/>
            <person name="Chaboub L."/>
            <person name="Chen D."/>
            <person name="Coyle M."/>
            <person name="Deiros D.R."/>
            <person name="Dinh H."/>
            <person name="Forbes L."/>
            <person name="Fowler G."/>
            <person name="Francisco L."/>
            <person name="Fu Q."/>
            <person name="Gubbala S."/>
            <person name="Hale W."/>
            <person name="Han Y."/>
            <person name="Hemphill L."/>
            <person name="Highlander S.K."/>
            <person name="Hirani K."/>
            <person name="Hogues M."/>
            <person name="Jackson L."/>
            <person name="Jakkamsetti A."/>
            <person name="Javaid M."/>
            <person name="Jiang H."/>
            <person name="Korchina V."/>
            <person name="Kovar C."/>
            <person name="Lara F."/>
            <person name="Lee S."/>
            <person name="Mata R."/>
            <person name="Mathew T."/>
            <person name="Moen C."/>
            <person name="Morales K."/>
            <person name="Munidasa M."/>
            <person name="Nazareth L."/>
            <person name="Ngo R."/>
            <person name="Nguyen L."/>
            <person name="Okwuonu G."/>
            <person name="Ongeri F."/>
            <person name="Patil S."/>
            <person name="Petrosino J."/>
            <person name="Pham C."/>
            <person name="Pham P."/>
            <person name="Pu L.-L."/>
            <person name="Puazo M."/>
            <person name="Raj R."/>
            <person name="Reid J."/>
            <person name="Rouhana J."/>
            <person name="Saada N."/>
            <person name="Shang Y."/>
            <person name="Simmons D."/>
            <person name="Thornton R."/>
            <person name="Warren J."/>
            <person name="Weissenberger G."/>
            <person name="Zhang J."/>
            <person name="Zhang L."/>
            <person name="Zhou C."/>
            <person name="Zhu D."/>
            <person name="Muzny D."/>
            <person name="Worley K."/>
            <person name="Gibbs R."/>
        </authorList>
    </citation>
    <scope>NUCLEOTIDE SEQUENCE [LARGE SCALE GENOMIC DNA]</scope>
    <source>
        <strain evidence="1 2">ATCC 51866</strain>
    </source>
</reference>
<protein>
    <recommendedName>
        <fullName evidence="3">DUF2334 domain-containing protein</fullName>
    </recommendedName>
</protein>
<name>A0ABP2E266_9CORY</name>
<organism evidence="1 2">
    <name type="scientific">Corynebacterium glucuronolyticum ATCC 51866</name>
    <dbReference type="NCBI Taxonomy" id="548478"/>
    <lineage>
        <taxon>Bacteria</taxon>
        <taxon>Bacillati</taxon>
        <taxon>Actinomycetota</taxon>
        <taxon>Actinomycetes</taxon>
        <taxon>Mycobacteriales</taxon>
        <taxon>Corynebacteriaceae</taxon>
        <taxon>Corynebacterium</taxon>
    </lineage>
</organism>
<dbReference type="Pfam" id="PF10096">
    <property type="entry name" value="DUF2334"/>
    <property type="match status" value="1"/>
</dbReference>
<evidence type="ECO:0000313" key="1">
    <source>
        <dbReference type="EMBL" id="EEI64260.1"/>
    </source>
</evidence>
<keyword evidence="2" id="KW-1185">Reference proteome</keyword>
<dbReference type="InterPro" id="IPR018763">
    <property type="entry name" value="DUF2334"/>
</dbReference>
<dbReference type="Proteomes" id="UP000006237">
    <property type="component" value="Unassembled WGS sequence"/>
</dbReference>
<sequence>MRSVRAPGHARSACAHALRAGTIGVILRDVSATLLVSISSVFTETRTPAAQFMRELEAWGVPISLLIAPHIDGNWHLAKDADTRRFFECKIAAGDAFVLNGFDQAVQGRRAEFATLPAHEARLRLTGAVAQMERLGFSTPIFAPPRWRLSEGTLAVLPELGFTRALSTKGIHILNTNTLVQARNLSVGEGYGASRWWRSTITRSVERTARRGGVIRLSVSARNLVKTKEAKDVAAAVAVALELGAKPSTYVEV</sequence>
<dbReference type="SUPFAM" id="SSF88713">
    <property type="entry name" value="Glycoside hydrolase/deacetylase"/>
    <property type="match status" value="1"/>
</dbReference>
<dbReference type="InterPro" id="IPR011330">
    <property type="entry name" value="Glyco_hydro/deAcase_b/a-brl"/>
</dbReference>
<gene>
    <name evidence="1" type="ORF">HMPREF0293_0347</name>
</gene>
<evidence type="ECO:0008006" key="3">
    <source>
        <dbReference type="Google" id="ProtNLM"/>
    </source>
</evidence>
<accession>A0ABP2E266</accession>
<proteinExistence type="predicted"/>
<dbReference type="EMBL" id="ACHF01000011">
    <property type="protein sequence ID" value="EEI64260.1"/>
    <property type="molecule type" value="Genomic_DNA"/>
</dbReference>
<evidence type="ECO:0000313" key="2">
    <source>
        <dbReference type="Proteomes" id="UP000006237"/>
    </source>
</evidence>